<evidence type="ECO:0000256" key="5">
    <source>
        <dbReference type="ARBA" id="ARBA00023015"/>
    </source>
</evidence>
<evidence type="ECO:0000256" key="9">
    <source>
        <dbReference type="PROSITE-ProRule" id="PRU01091"/>
    </source>
</evidence>
<keyword evidence="7" id="KW-0804">Transcription</keyword>
<dbReference type="Proteomes" id="UP000613266">
    <property type="component" value="Unassembled WGS sequence"/>
</dbReference>
<dbReference type="InterPro" id="IPR011006">
    <property type="entry name" value="CheY-like_superfamily"/>
</dbReference>
<dbReference type="GO" id="GO:0032993">
    <property type="term" value="C:protein-DNA complex"/>
    <property type="evidence" value="ECO:0007669"/>
    <property type="project" value="TreeGrafter"/>
</dbReference>
<keyword evidence="5" id="KW-0805">Transcription regulation</keyword>
<evidence type="ECO:0000256" key="7">
    <source>
        <dbReference type="ARBA" id="ARBA00023163"/>
    </source>
</evidence>
<feature type="domain" description="Response regulatory" evidence="10">
    <location>
        <begin position="24"/>
        <end position="138"/>
    </location>
</feature>
<dbReference type="Pfam" id="PF00486">
    <property type="entry name" value="Trans_reg_C"/>
    <property type="match status" value="1"/>
</dbReference>
<dbReference type="PROSITE" id="PS50110">
    <property type="entry name" value="RESPONSE_REGULATORY"/>
    <property type="match status" value="1"/>
</dbReference>
<dbReference type="AlphaFoldDB" id="A0A931IZS3"/>
<dbReference type="CDD" id="cd00383">
    <property type="entry name" value="trans_reg_C"/>
    <property type="match status" value="1"/>
</dbReference>
<dbReference type="InterPro" id="IPR001867">
    <property type="entry name" value="OmpR/PhoB-type_DNA-bd"/>
</dbReference>
<gene>
    <name evidence="12" type="ORF">I7X39_03955</name>
</gene>
<dbReference type="SUPFAM" id="SSF52172">
    <property type="entry name" value="CheY-like"/>
    <property type="match status" value="1"/>
</dbReference>
<evidence type="ECO:0000256" key="6">
    <source>
        <dbReference type="ARBA" id="ARBA00023125"/>
    </source>
</evidence>
<evidence type="ECO:0000313" key="13">
    <source>
        <dbReference type="Proteomes" id="UP000613266"/>
    </source>
</evidence>
<dbReference type="SMART" id="SM00448">
    <property type="entry name" value="REC"/>
    <property type="match status" value="1"/>
</dbReference>
<dbReference type="GO" id="GO:0000156">
    <property type="term" value="F:phosphorelay response regulator activity"/>
    <property type="evidence" value="ECO:0007669"/>
    <property type="project" value="TreeGrafter"/>
</dbReference>
<feature type="domain" description="OmpR/PhoB-type" evidence="11">
    <location>
        <begin position="157"/>
        <end position="257"/>
    </location>
</feature>
<evidence type="ECO:0000313" key="12">
    <source>
        <dbReference type="EMBL" id="MBH9576053.1"/>
    </source>
</evidence>
<comment type="caution">
    <text evidence="12">The sequence shown here is derived from an EMBL/GenBank/DDBJ whole genome shotgun (WGS) entry which is preliminary data.</text>
</comment>
<dbReference type="GO" id="GO:0005829">
    <property type="term" value="C:cytosol"/>
    <property type="evidence" value="ECO:0007669"/>
    <property type="project" value="TreeGrafter"/>
</dbReference>
<organism evidence="12 13">
    <name type="scientific">Inhella proteolytica</name>
    <dbReference type="NCBI Taxonomy" id="2795029"/>
    <lineage>
        <taxon>Bacteria</taxon>
        <taxon>Pseudomonadati</taxon>
        <taxon>Pseudomonadota</taxon>
        <taxon>Betaproteobacteria</taxon>
        <taxon>Burkholderiales</taxon>
        <taxon>Sphaerotilaceae</taxon>
        <taxon>Inhella</taxon>
    </lineage>
</organism>
<dbReference type="PANTHER" id="PTHR48111:SF4">
    <property type="entry name" value="DNA-BINDING DUAL TRANSCRIPTIONAL REGULATOR OMPR"/>
    <property type="match status" value="1"/>
</dbReference>
<keyword evidence="13" id="KW-1185">Reference proteome</keyword>
<keyword evidence="3 8" id="KW-0597">Phosphoprotein</keyword>
<evidence type="ECO:0000256" key="1">
    <source>
        <dbReference type="ARBA" id="ARBA00004496"/>
    </source>
</evidence>
<dbReference type="EMBL" id="JAEDAK010000002">
    <property type="protein sequence ID" value="MBH9576053.1"/>
    <property type="molecule type" value="Genomic_DNA"/>
</dbReference>
<dbReference type="Gene3D" id="3.40.50.2300">
    <property type="match status" value="1"/>
</dbReference>
<name>A0A931IZS3_9BURK</name>
<keyword evidence="4" id="KW-0902">Two-component regulatory system</keyword>
<dbReference type="InterPro" id="IPR001789">
    <property type="entry name" value="Sig_transdc_resp-reg_receiver"/>
</dbReference>
<feature type="DNA-binding region" description="OmpR/PhoB-type" evidence="9">
    <location>
        <begin position="157"/>
        <end position="257"/>
    </location>
</feature>
<dbReference type="Gene3D" id="1.10.10.10">
    <property type="entry name" value="Winged helix-like DNA-binding domain superfamily/Winged helix DNA-binding domain"/>
    <property type="match status" value="1"/>
</dbReference>
<comment type="subcellular location">
    <subcellularLocation>
        <location evidence="1">Cytoplasm</location>
    </subcellularLocation>
</comment>
<dbReference type="GO" id="GO:0006355">
    <property type="term" value="P:regulation of DNA-templated transcription"/>
    <property type="evidence" value="ECO:0007669"/>
    <property type="project" value="InterPro"/>
</dbReference>
<accession>A0A931IZS3</accession>
<dbReference type="FunFam" id="1.10.10.10:FF:000099">
    <property type="entry name" value="Two-component system response regulator TorR"/>
    <property type="match status" value="1"/>
</dbReference>
<dbReference type="SUPFAM" id="SSF46894">
    <property type="entry name" value="C-terminal effector domain of the bipartite response regulators"/>
    <property type="match status" value="1"/>
</dbReference>
<keyword evidence="6 9" id="KW-0238">DNA-binding</keyword>
<dbReference type="InterPro" id="IPR016032">
    <property type="entry name" value="Sig_transdc_resp-reg_C-effctor"/>
</dbReference>
<dbReference type="Gene3D" id="6.10.250.690">
    <property type="match status" value="1"/>
</dbReference>
<evidence type="ECO:0000256" key="4">
    <source>
        <dbReference type="ARBA" id="ARBA00023012"/>
    </source>
</evidence>
<dbReference type="Pfam" id="PF00072">
    <property type="entry name" value="Response_reg"/>
    <property type="match status" value="1"/>
</dbReference>
<dbReference type="PANTHER" id="PTHR48111">
    <property type="entry name" value="REGULATOR OF RPOS"/>
    <property type="match status" value="1"/>
</dbReference>
<keyword evidence="2" id="KW-0963">Cytoplasm</keyword>
<dbReference type="InterPro" id="IPR036388">
    <property type="entry name" value="WH-like_DNA-bd_sf"/>
</dbReference>
<reference evidence="12" key="1">
    <citation type="submission" date="2020-12" db="EMBL/GenBank/DDBJ databases">
        <title>The genome sequence of Inhella sp. 1Y17.</title>
        <authorList>
            <person name="Liu Y."/>
        </authorList>
    </citation>
    <scope>NUCLEOTIDE SEQUENCE</scope>
    <source>
        <strain evidence="12">1Y17</strain>
    </source>
</reference>
<evidence type="ECO:0000256" key="3">
    <source>
        <dbReference type="ARBA" id="ARBA00022553"/>
    </source>
</evidence>
<evidence type="ECO:0000259" key="10">
    <source>
        <dbReference type="PROSITE" id="PS50110"/>
    </source>
</evidence>
<proteinExistence type="predicted"/>
<evidence type="ECO:0000256" key="2">
    <source>
        <dbReference type="ARBA" id="ARBA00022490"/>
    </source>
</evidence>
<dbReference type="GO" id="GO:0000976">
    <property type="term" value="F:transcription cis-regulatory region binding"/>
    <property type="evidence" value="ECO:0007669"/>
    <property type="project" value="TreeGrafter"/>
</dbReference>
<dbReference type="PROSITE" id="PS51755">
    <property type="entry name" value="OMPR_PHOB"/>
    <property type="match status" value="1"/>
</dbReference>
<dbReference type="SMART" id="SM00862">
    <property type="entry name" value="Trans_reg_C"/>
    <property type="match status" value="1"/>
</dbReference>
<feature type="modified residue" description="4-aspartylphosphate" evidence="8">
    <location>
        <position position="73"/>
    </location>
</feature>
<sequence>MSIAPPLYHSTQEESRVNQAAPLRVLVVDDESELRSLLAEYFGRHGLDVRQAADAAQARSLIETTVPDLAVLDVNMPGENGLSLARWLRSTHPRVGIVMLTTVSESIDRVVGLELGADDYIPKPFELRELLARVRAVARRLQPADSAPANATAPAPSQRVRFGACSLDLETRQLLGADGAEIDITAAEFDLLALFARHPNRPLNRDQIMEQAHNRGWEVFDRSIDLRVMRLRRKIERNPDRPEVIKTVRNVGYVFVPAPEGM</sequence>
<protein>
    <submittedName>
        <fullName evidence="12">Response regulator</fullName>
    </submittedName>
</protein>
<evidence type="ECO:0000256" key="8">
    <source>
        <dbReference type="PROSITE-ProRule" id="PRU00169"/>
    </source>
</evidence>
<evidence type="ECO:0000259" key="11">
    <source>
        <dbReference type="PROSITE" id="PS51755"/>
    </source>
</evidence>
<dbReference type="InterPro" id="IPR039420">
    <property type="entry name" value="WalR-like"/>
</dbReference>